<sequence>MNRFEHKTVLVTGGTSGIGLAAAQAFADEGARVIVTGRDEAALESARAALGGNALAIRNAAGAPGAAAALAQALKAADVRLDAVFVNAGIAKFASLADATEDLWDQTFNTNIKGVLFQLQALEPLLNAGASIVLNGSINAHIGMPASSIYAASKAALISLAKTLSAELLPRGIRVNVVSPGPIATPIYGKLGLDADTLEKTAASIQSQIPLGRFGTPQELASTVLHLAAPESAFIVGTEIIVDGGMSQL</sequence>
<feature type="domain" description="Ketoreductase" evidence="4">
    <location>
        <begin position="7"/>
        <end position="181"/>
    </location>
</feature>
<dbReference type="InterPro" id="IPR057326">
    <property type="entry name" value="KR_dom"/>
</dbReference>
<dbReference type="InterPro" id="IPR020904">
    <property type="entry name" value="Sc_DH/Rdtase_CS"/>
</dbReference>
<dbReference type="InterPro" id="IPR002347">
    <property type="entry name" value="SDR_fam"/>
</dbReference>
<dbReference type="PROSITE" id="PS00061">
    <property type="entry name" value="ADH_SHORT"/>
    <property type="match status" value="1"/>
</dbReference>
<dbReference type="SMART" id="SM00822">
    <property type="entry name" value="PKS_KR"/>
    <property type="match status" value="1"/>
</dbReference>
<dbReference type="Pfam" id="PF13561">
    <property type="entry name" value="adh_short_C2"/>
    <property type="match status" value="1"/>
</dbReference>
<keyword evidence="3 5" id="KW-0560">Oxidoreductase</keyword>
<dbReference type="EC" id="1.1.1.163" evidence="5"/>
<keyword evidence="2" id="KW-0521">NADP</keyword>
<dbReference type="InterPro" id="IPR036291">
    <property type="entry name" value="NAD(P)-bd_dom_sf"/>
</dbReference>
<keyword evidence="6" id="KW-1185">Reference proteome</keyword>
<dbReference type="FunFam" id="3.40.50.720:FF:000084">
    <property type="entry name" value="Short-chain dehydrogenase reductase"/>
    <property type="match status" value="1"/>
</dbReference>
<dbReference type="PANTHER" id="PTHR43618:SF8">
    <property type="entry name" value="7ALPHA-HYDROXYSTEROID DEHYDROGENASE"/>
    <property type="match status" value="1"/>
</dbReference>
<dbReference type="EMBL" id="CADIJQ010000001">
    <property type="protein sequence ID" value="CAB3674048.1"/>
    <property type="molecule type" value="Genomic_DNA"/>
</dbReference>
<evidence type="ECO:0000313" key="5">
    <source>
        <dbReference type="EMBL" id="CAB3674048.1"/>
    </source>
</evidence>
<name>A0A6S7A3T9_9BURK</name>
<dbReference type="NCBIfam" id="NF005075">
    <property type="entry name" value="PRK06500.1"/>
    <property type="match status" value="1"/>
</dbReference>
<dbReference type="PRINTS" id="PR00081">
    <property type="entry name" value="GDHRDH"/>
</dbReference>
<dbReference type="InterPro" id="IPR052178">
    <property type="entry name" value="Sec_Metab_Biosynth_SDR"/>
</dbReference>
<evidence type="ECO:0000259" key="4">
    <source>
        <dbReference type="SMART" id="SM00822"/>
    </source>
</evidence>
<organism evidence="5 6">
    <name type="scientific">Achromobacter kerstersii</name>
    <dbReference type="NCBI Taxonomy" id="1353890"/>
    <lineage>
        <taxon>Bacteria</taxon>
        <taxon>Pseudomonadati</taxon>
        <taxon>Pseudomonadota</taxon>
        <taxon>Betaproteobacteria</taxon>
        <taxon>Burkholderiales</taxon>
        <taxon>Alcaligenaceae</taxon>
        <taxon>Achromobacter</taxon>
    </lineage>
</organism>
<dbReference type="GO" id="GO:0055041">
    <property type="term" value="F:cyclopentanol dehydrogenase activity"/>
    <property type="evidence" value="ECO:0007669"/>
    <property type="project" value="UniProtKB-EC"/>
</dbReference>
<dbReference type="RefSeq" id="WP_175169114.1">
    <property type="nucleotide sequence ID" value="NZ_CADIJQ010000001.1"/>
</dbReference>
<dbReference type="SUPFAM" id="SSF51735">
    <property type="entry name" value="NAD(P)-binding Rossmann-fold domains"/>
    <property type="match status" value="1"/>
</dbReference>
<dbReference type="CDD" id="cd05233">
    <property type="entry name" value="SDR_c"/>
    <property type="match status" value="1"/>
</dbReference>
<accession>A0A6S7A3T9</accession>
<dbReference type="Gene3D" id="3.40.50.720">
    <property type="entry name" value="NAD(P)-binding Rossmann-like Domain"/>
    <property type="match status" value="1"/>
</dbReference>
<evidence type="ECO:0000256" key="2">
    <source>
        <dbReference type="ARBA" id="ARBA00022857"/>
    </source>
</evidence>
<proteinExistence type="inferred from homology"/>
<evidence type="ECO:0000313" key="6">
    <source>
        <dbReference type="Proteomes" id="UP000494269"/>
    </source>
</evidence>
<comment type="similarity">
    <text evidence="1">Belongs to the short-chain dehydrogenases/reductases (SDR) family.</text>
</comment>
<dbReference type="AlphaFoldDB" id="A0A6S7A3T9"/>
<reference evidence="5 6" key="1">
    <citation type="submission" date="2020-04" db="EMBL/GenBank/DDBJ databases">
        <authorList>
            <person name="De Canck E."/>
        </authorList>
    </citation>
    <scope>NUCLEOTIDE SEQUENCE [LARGE SCALE GENOMIC DNA]</scope>
    <source>
        <strain evidence="5 6">LMG 3441</strain>
    </source>
</reference>
<gene>
    <name evidence="5" type="primary">cpnA</name>
    <name evidence="5" type="ORF">LMG3441_01229</name>
</gene>
<evidence type="ECO:0000256" key="1">
    <source>
        <dbReference type="ARBA" id="ARBA00006484"/>
    </source>
</evidence>
<evidence type="ECO:0000256" key="3">
    <source>
        <dbReference type="ARBA" id="ARBA00023002"/>
    </source>
</evidence>
<protein>
    <submittedName>
        <fullName evidence="5">Cyclopentanol dehydrogenase</fullName>
        <ecNumber evidence="5">1.1.1.163</ecNumber>
    </submittedName>
</protein>
<dbReference type="Proteomes" id="UP000494269">
    <property type="component" value="Unassembled WGS sequence"/>
</dbReference>
<dbReference type="PANTHER" id="PTHR43618">
    <property type="entry name" value="7-ALPHA-HYDROXYSTEROID DEHYDROGENASE"/>
    <property type="match status" value="1"/>
</dbReference>